<dbReference type="AlphaFoldDB" id="A0A9X1HNV3"/>
<proteinExistence type="predicted"/>
<dbReference type="EMBL" id="JAIXNE010000004">
    <property type="protein sequence ID" value="MCA6077376.1"/>
    <property type="molecule type" value="Genomic_DNA"/>
</dbReference>
<accession>A0A9X1HNV3</accession>
<dbReference type="EMBL" id="JAIXNE010000003">
    <property type="protein sequence ID" value="MCA6076248.1"/>
    <property type="molecule type" value="Genomic_DNA"/>
</dbReference>
<dbReference type="EMBL" id="JAIXNE010000002">
    <property type="protein sequence ID" value="MCA6075071.1"/>
    <property type="molecule type" value="Genomic_DNA"/>
</dbReference>
<protein>
    <submittedName>
        <fullName evidence="1">Uncharacterized protein</fullName>
    </submittedName>
</protein>
<name>A0A9X1HNV3_9BACT</name>
<evidence type="ECO:0000313" key="1">
    <source>
        <dbReference type="EMBL" id="MCA6075071.1"/>
    </source>
</evidence>
<evidence type="ECO:0000313" key="4">
    <source>
        <dbReference type="Proteomes" id="UP001139409"/>
    </source>
</evidence>
<gene>
    <name evidence="1" type="ORF">LDX50_09330</name>
    <name evidence="2" type="ORF">LDX50_15300</name>
    <name evidence="3" type="ORF">LDX50_21020</name>
</gene>
<evidence type="ECO:0000313" key="3">
    <source>
        <dbReference type="EMBL" id="MCA6077376.1"/>
    </source>
</evidence>
<dbReference type="RefSeq" id="WP_225698177.1">
    <property type="nucleotide sequence ID" value="NZ_JAIXNE010000002.1"/>
</dbReference>
<comment type="caution">
    <text evidence="1">The sequence shown here is derived from an EMBL/GenBank/DDBJ whole genome shotgun (WGS) entry which is preliminary data.</text>
</comment>
<dbReference type="Proteomes" id="UP001139409">
    <property type="component" value="Unassembled WGS sequence"/>
</dbReference>
<dbReference type="SUPFAM" id="SSF56935">
    <property type="entry name" value="Porins"/>
    <property type="match status" value="1"/>
</dbReference>
<evidence type="ECO:0000313" key="2">
    <source>
        <dbReference type="EMBL" id="MCA6076248.1"/>
    </source>
</evidence>
<organism evidence="1 4">
    <name type="scientific">Fulvivirga sedimenti</name>
    <dbReference type="NCBI Taxonomy" id="2879465"/>
    <lineage>
        <taxon>Bacteria</taxon>
        <taxon>Pseudomonadati</taxon>
        <taxon>Bacteroidota</taxon>
        <taxon>Cytophagia</taxon>
        <taxon>Cytophagales</taxon>
        <taxon>Fulvivirgaceae</taxon>
        <taxon>Fulvivirga</taxon>
    </lineage>
</organism>
<sequence length="381" mass="43999">MGSLQAQEEKPKKFFVNGYLKEMISVNHIGDSSLVDNLIHNRLNFKWFPKDNLRFYGSLRTRLFIGETTKYYENFSDFIEYDTYFFDLTWTVLDEDAVLLHTMIDRLYMEWIRKDFTLKVGRQRINWGINTVWNPNDIFNAYSYFDFDYEERPGTDAVRLEYFTGTNSSIDVAVSLPAESRSITGEENNTMSAAIMYKTNKWDYDFQFLGGYSREKWVLGAGWAGNLGSASLKGEMTYFYPRNIRPEDPKALVATVSIDHSIGNFFYNVSYLINSAGPVELGPEGLIRLSSRALTAKNLSPYRHSAFVQGSYQIHPLVNAGMGIMLFPPNKAMFLSPFVTWNMLQNFDLDFIVQGFYGEDFISGEFKSLSTSYFLRGKWSF</sequence>
<reference evidence="1" key="1">
    <citation type="submission" date="2021-09" db="EMBL/GenBank/DDBJ databases">
        <title>Fulvivirga sp. isolated from coastal sediment.</title>
        <authorList>
            <person name="Yu H."/>
        </authorList>
    </citation>
    <scope>NUCLEOTIDE SEQUENCE</scope>
    <source>
        <strain evidence="1">1062</strain>
    </source>
</reference>
<keyword evidence="4" id="KW-1185">Reference proteome</keyword>